<dbReference type="HOGENOM" id="CLU_064089_0_1_11"/>
<evidence type="ECO:0000313" key="9">
    <source>
        <dbReference type="Proteomes" id="UP000006640"/>
    </source>
</evidence>
<dbReference type="PANTHER" id="PTHR35007:SF3">
    <property type="entry name" value="POSSIBLE CONSERVED ALANINE RICH MEMBRANE PROTEIN"/>
    <property type="match status" value="1"/>
</dbReference>
<dbReference type="Gene3D" id="1.20.81.30">
    <property type="entry name" value="Type II secretion system (T2SS), domain F"/>
    <property type="match status" value="1"/>
</dbReference>
<keyword evidence="2" id="KW-1003">Cell membrane</keyword>
<dbReference type="AlphaFoldDB" id="D6Y2Y7"/>
<evidence type="ECO:0000256" key="5">
    <source>
        <dbReference type="ARBA" id="ARBA00023136"/>
    </source>
</evidence>
<comment type="subcellular location">
    <subcellularLocation>
        <location evidence="1">Cell membrane</location>
        <topology evidence="1">Multi-pass membrane protein</topology>
    </subcellularLocation>
</comment>
<evidence type="ECO:0000259" key="7">
    <source>
        <dbReference type="Pfam" id="PF00482"/>
    </source>
</evidence>
<dbReference type="STRING" id="469371.Tbis_0216"/>
<dbReference type="KEGG" id="tbi:Tbis_0216"/>
<keyword evidence="9" id="KW-1185">Reference proteome</keyword>
<protein>
    <submittedName>
        <fullName evidence="8">Type II secretion system protein</fullName>
    </submittedName>
</protein>
<keyword evidence="3 6" id="KW-0812">Transmembrane</keyword>
<proteinExistence type="predicted"/>
<dbReference type="InterPro" id="IPR042094">
    <property type="entry name" value="T2SS_GspF_sf"/>
</dbReference>
<reference evidence="8 9" key="1">
    <citation type="submission" date="2010-01" db="EMBL/GenBank/DDBJ databases">
        <title>The complete genome of Thermobispora bispora DSM 43833.</title>
        <authorList>
            <consortium name="US DOE Joint Genome Institute (JGI-PGF)"/>
            <person name="Lucas S."/>
            <person name="Copeland A."/>
            <person name="Lapidus A."/>
            <person name="Glavina del Rio T."/>
            <person name="Dalin E."/>
            <person name="Tice H."/>
            <person name="Bruce D."/>
            <person name="Goodwin L."/>
            <person name="Pitluck S."/>
            <person name="Kyrpides N."/>
            <person name="Mavromatis K."/>
            <person name="Ivanova N."/>
            <person name="Mikhailova N."/>
            <person name="Chertkov O."/>
            <person name="Brettin T."/>
            <person name="Detter J.C."/>
            <person name="Han C."/>
            <person name="Larimer F."/>
            <person name="Land M."/>
            <person name="Hauser L."/>
            <person name="Markowitz V."/>
            <person name="Cheng J.-F."/>
            <person name="Hugenholtz P."/>
            <person name="Woyke T."/>
            <person name="Wu D."/>
            <person name="Jando M."/>
            <person name="Schneider S."/>
            <person name="Klenk H.-P."/>
            <person name="Eisen J.A."/>
        </authorList>
    </citation>
    <scope>NUCLEOTIDE SEQUENCE [LARGE SCALE GENOMIC DNA]</scope>
    <source>
        <strain evidence="9">ATCC 19993 / DSM 43833 / CBS 139.67 / JCM 10125 / KCTC 9307 / NBRC 14880 / R51</strain>
    </source>
</reference>
<evidence type="ECO:0000256" key="6">
    <source>
        <dbReference type="SAM" id="Phobius"/>
    </source>
</evidence>
<gene>
    <name evidence="8" type="ordered locus">Tbis_0216</name>
</gene>
<evidence type="ECO:0000256" key="1">
    <source>
        <dbReference type="ARBA" id="ARBA00004651"/>
    </source>
</evidence>
<dbReference type="PANTHER" id="PTHR35007">
    <property type="entry name" value="INTEGRAL MEMBRANE PROTEIN-RELATED"/>
    <property type="match status" value="1"/>
</dbReference>
<dbReference type="GO" id="GO:0005886">
    <property type="term" value="C:plasma membrane"/>
    <property type="evidence" value="ECO:0007669"/>
    <property type="project" value="UniProtKB-SubCell"/>
</dbReference>
<dbReference type="Pfam" id="PF00482">
    <property type="entry name" value="T2SSF"/>
    <property type="match status" value="1"/>
</dbReference>
<accession>D6Y2Y7</accession>
<evidence type="ECO:0000313" key="8">
    <source>
        <dbReference type="EMBL" id="ADG86948.1"/>
    </source>
</evidence>
<feature type="transmembrane region" description="Helical" evidence="6">
    <location>
        <begin position="229"/>
        <end position="255"/>
    </location>
</feature>
<dbReference type="InterPro" id="IPR018076">
    <property type="entry name" value="T2SS_GspF_dom"/>
</dbReference>
<keyword evidence="4 6" id="KW-1133">Transmembrane helix</keyword>
<feature type="transmembrane region" description="Helical" evidence="6">
    <location>
        <begin position="75"/>
        <end position="102"/>
    </location>
</feature>
<organism evidence="8 9">
    <name type="scientific">Thermobispora bispora (strain ATCC 19993 / DSM 43833 / CBS 139.67 / JCM 10125 / KCTC 9307 / NBRC 14880 / R51)</name>
    <dbReference type="NCBI Taxonomy" id="469371"/>
    <lineage>
        <taxon>Bacteria</taxon>
        <taxon>Bacillati</taxon>
        <taxon>Actinomycetota</taxon>
        <taxon>Actinomycetes</taxon>
        <taxon>Streptosporangiales</taxon>
        <taxon>Streptosporangiaceae</taxon>
        <taxon>Thermobispora</taxon>
    </lineage>
</organism>
<evidence type="ECO:0000256" key="4">
    <source>
        <dbReference type="ARBA" id="ARBA00022989"/>
    </source>
</evidence>
<sequence>MTLLIAMSVAAAVLLWPVPRSPAGRLRALVTGGRGERAPGTAEGRSGGGVMPALKGMPAFTARWDRLVLAAVPGLAGFAVISGVPGLFFGALLAGAALVAAGRREPVEARRRRARIAADLPFAIDLLVACLRAGQPVDRAVEVTADAIGGPLAERMSWVAVQLRLGADPGTAWAGLADEPPAAPFARTMIRAAKGGAPVADVLVRLADDARQAARAASSAAARKVGVQVVAPLGLCFLPAFVLLGIIPMIAGLIARIPLP</sequence>
<dbReference type="Proteomes" id="UP000006640">
    <property type="component" value="Chromosome"/>
</dbReference>
<keyword evidence="5 6" id="KW-0472">Membrane</keyword>
<feature type="domain" description="Type II secretion system protein GspF" evidence="7">
    <location>
        <begin position="124"/>
        <end position="244"/>
    </location>
</feature>
<dbReference type="EMBL" id="CP001874">
    <property type="protein sequence ID" value="ADG86948.1"/>
    <property type="molecule type" value="Genomic_DNA"/>
</dbReference>
<evidence type="ECO:0000256" key="2">
    <source>
        <dbReference type="ARBA" id="ARBA00022475"/>
    </source>
</evidence>
<dbReference type="eggNOG" id="COG2064">
    <property type="taxonomic scope" value="Bacteria"/>
</dbReference>
<evidence type="ECO:0000256" key="3">
    <source>
        <dbReference type="ARBA" id="ARBA00022692"/>
    </source>
</evidence>
<name>D6Y2Y7_THEBD</name>